<dbReference type="EMBL" id="WNTK01000002">
    <property type="protein sequence ID" value="KAG9489723.1"/>
    <property type="molecule type" value="Genomic_DNA"/>
</dbReference>
<evidence type="ECO:0000313" key="2">
    <source>
        <dbReference type="Proteomes" id="UP000770717"/>
    </source>
</evidence>
<dbReference type="Proteomes" id="UP000770717">
    <property type="component" value="Unassembled WGS sequence"/>
</dbReference>
<name>A0A8J6KDA2_ELECQ</name>
<gene>
    <name evidence="1" type="ORF">GDO78_005585</name>
</gene>
<protein>
    <submittedName>
        <fullName evidence="1">Uncharacterized protein</fullName>
    </submittedName>
</protein>
<sequence>MENHRQLSHLTALPIPGSHHITVYAAISRNTDADCNTYPVSAGLPAFSVSTSCPGRDIMVYISSTDIFL</sequence>
<keyword evidence="2" id="KW-1185">Reference proteome</keyword>
<comment type="caution">
    <text evidence="1">The sequence shown here is derived from an EMBL/GenBank/DDBJ whole genome shotgun (WGS) entry which is preliminary data.</text>
</comment>
<dbReference type="AlphaFoldDB" id="A0A8J6KDA2"/>
<reference evidence="1" key="1">
    <citation type="thesis" date="2020" institute="ProQuest LLC" country="789 East Eisenhower Parkway, Ann Arbor, MI, USA">
        <title>Comparative Genomics and Chromosome Evolution.</title>
        <authorList>
            <person name="Mudd A.B."/>
        </authorList>
    </citation>
    <scope>NUCLEOTIDE SEQUENCE</scope>
    <source>
        <strain evidence="1">HN-11 Male</strain>
        <tissue evidence="1">Kidney and liver</tissue>
    </source>
</reference>
<organism evidence="1 2">
    <name type="scientific">Eleutherodactylus coqui</name>
    <name type="common">Puerto Rican coqui</name>
    <dbReference type="NCBI Taxonomy" id="57060"/>
    <lineage>
        <taxon>Eukaryota</taxon>
        <taxon>Metazoa</taxon>
        <taxon>Chordata</taxon>
        <taxon>Craniata</taxon>
        <taxon>Vertebrata</taxon>
        <taxon>Euteleostomi</taxon>
        <taxon>Amphibia</taxon>
        <taxon>Batrachia</taxon>
        <taxon>Anura</taxon>
        <taxon>Neobatrachia</taxon>
        <taxon>Hyloidea</taxon>
        <taxon>Eleutherodactylidae</taxon>
        <taxon>Eleutherodactylinae</taxon>
        <taxon>Eleutherodactylus</taxon>
        <taxon>Eleutherodactylus</taxon>
    </lineage>
</organism>
<accession>A0A8J6KDA2</accession>
<evidence type="ECO:0000313" key="1">
    <source>
        <dbReference type="EMBL" id="KAG9489723.1"/>
    </source>
</evidence>
<proteinExistence type="predicted"/>